<comment type="caution">
    <text evidence="1">The sequence shown here is derived from an EMBL/GenBank/DDBJ whole genome shotgun (WGS) entry which is preliminary data.</text>
</comment>
<sequence length="107" mass="12359">MRRPGMRQTRRYAALESADILKKIRAPFPFPRCRCRSCCNTSQQEPYNMQRTISPGNELAFKSVRETNKTTKYFSDENGTDEPEDEAALNIRNLFGTLKTVETFQTS</sequence>
<gene>
    <name evidence="1" type="ORF">Zmor_008032</name>
</gene>
<name>A0AA38J3B5_9CUCU</name>
<dbReference type="Proteomes" id="UP001168821">
    <property type="component" value="Unassembled WGS sequence"/>
</dbReference>
<dbReference type="AlphaFoldDB" id="A0AA38J3B5"/>
<keyword evidence="2" id="KW-1185">Reference proteome</keyword>
<organism evidence="1 2">
    <name type="scientific">Zophobas morio</name>
    <dbReference type="NCBI Taxonomy" id="2755281"/>
    <lineage>
        <taxon>Eukaryota</taxon>
        <taxon>Metazoa</taxon>
        <taxon>Ecdysozoa</taxon>
        <taxon>Arthropoda</taxon>
        <taxon>Hexapoda</taxon>
        <taxon>Insecta</taxon>
        <taxon>Pterygota</taxon>
        <taxon>Neoptera</taxon>
        <taxon>Endopterygota</taxon>
        <taxon>Coleoptera</taxon>
        <taxon>Polyphaga</taxon>
        <taxon>Cucujiformia</taxon>
        <taxon>Tenebrionidae</taxon>
        <taxon>Zophobas</taxon>
    </lineage>
</organism>
<reference evidence="1" key="1">
    <citation type="journal article" date="2023" name="G3 (Bethesda)">
        <title>Whole genome assemblies of Zophobas morio and Tenebrio molitor.</title>
        <authorList>
            <person name="Kaur S."/>
            <person name="Stinson S.A."/>
            <person name="diCenzo G.C."/>
        </authorList>
    </citation>
    <scope>NUCLEOTIDE SEQUENCE</scope>
    <source>
        <strain evidence="1">QUZm001</strain>
    </source>
</reference>
<proteinExistence type="predicted"/>
<dbReference type="EMBL" id="JALNTZ010000002">
    <property type="protein sequence ID" value="KAJ3663809.1"/>
    <property type="molecule type" value="Genomic_DNA"/>
</dbReference>
<protein>
    <submittedName>
        <fullName evidence="1">Uncharacterized protein</fullName>
    </submittedName>
</protein>
<accession>A0AA38J3B5</accession>
<evidence type="ECO:0000313" key="1">
    <source>
        <dbReference type="EMBL" id="KAJ3663809.1"/>
    </source>
</evidence>
<evidence type="ECO:0000313" key="2">
    <source>
        <dbReference type="Proteomes" id="UP001168821"/>
    </source>
</evidence>